<dbReference type="EMBL" id="AZDI01000013">
    <property type="protein sequence ID" value="KRK45168.1"/>
    <property type="molecule type" value="Genomic_DNA"/>
</dbReference>
<accession>A0A0R1HG84</accession>
<evidence type="ECO:0000313" key="4">
    <source>
        <dbReference type="Proteomes" id="UP000051450"/>
    </source>
</evidence>
<name>A0A0R1HG84_9LACO</name>
<evidence type="ECO:0008006" key="5">
    <source>
        <dbReference type="Google" id="ProtNLM"/>
    </source>
</evidence>
<dbReference type="PATRIC" id="fig|1423719.4.peg.479"/>
<comment type="caution">
    <text evidence="3">The sequence shown here is derived from an EMBL/GenBank/DDBJ whole genome shotgun (WGS) entry which is preliminary data.</text>
</comment>
<protein>
    <recommendedName>
        <fullName evidence="5">Transposase</fullName>
    </recommendedName>
</protein>
<feature type="compositionally biased region" description="Basic and acidic residues" evidence="2">
    <location>
        <begin position="45"/>
        <end position="55"/>
    </location>
</feature>
<keyword evidence="4" id="KW-1185">Reference proteome</keyword>
<reference evidence="3 4" key="1">
    <citation type="journal article" date="2015" name="Genome Announc.">
        <title>Expanding the biotechnology potential of lactobacilli through comparative genomics of 213 strains and associated genera.</title>
        <authorList>
            <person name="Sun Z."/>
            <person name="Harris H.M."/>
            <person name="McCann A."/>
            <person name="Guo C."/>
            <person name="Argimon S."/>
            <person name="Zhang W."/>
            <person name="Yang X."/>
            <person name="Jeffery I.B."/>
            <person name="Cooney J.C."/>
            <person name="Kagawa T.F."/>
            <person name="Liu W."/>
            <person name="Song Y."/>
            <person name="Salvetti E."/>
            <person name="Wrobel A."/>
            <person name="Rasinkangas P."/>
            <person name="Parkhill J."/>
            <person name="Rea M.C."/>
            <person name="O'Sullivan O."/>
            <person name="Ritari J."/>
            <person name="Douillard F.P."/>
            <person name="Paul Ross R."/>
            <person name="Yang R."/>
            <person name="Briner A.E."/>
            <person name="Felis G.E."/>
            <person name="de Vos W.M."/>
            <person name="Barrangou R."/>
            <person name="Klaenhammer T.R."/>
            <person name="Caufield P.W."/>
            <person name="Cui Y."/>
            <person name="Zhang H."/>
            <person name="O'Toole P.W."/>
        </authorList>
    </citation>
    <scope>NUCLEOTIDE SEQUENCE [LARGE SCALE GENOMIC DNA]</scope>
    <source>
        <strain evidence="3 4">DSM 15638</strain>
    </source>
</reference>
<feature type="coiled-coil region" evidence="1">
    <location>
        <begin position="58"/>
        <end position="85"/>
    </location>
</feature>
<evidence type="ECO:0000313" key="3">
    <source>
        <dbReference type="EMBL" id="KRK45168.1"/>
    </source>
</evidence>
<dbReference type="SUPFAM" id="SSF46689">
    <property type="entry name" value="Homeodomain-like"/>
    <property type="match status" value="1"/>
</dbReference>
<dbReference type="AlphaFoldDB" id="A0A0R1HG84"/>
<evidence type="ECO:0000256" key="1">
    <source>
        <dbReference type="SAM" id="Coils"/>
    </source>
</evidence>
<gene>
    <name evidence="3" type="ORF">FC66_GL000474</name>
</gene>
<proteinExistence type="predicted"/>
<dbReference type="Proteomes" id="UP000051450">
    <property type="component" value="Unassembled WGS sequence"/>
</dbReference>
<sequence length="98" mass="11318">MGYNIIAANFNIHPSQAQTWNKSFDLYGSQALIPRPKGRPTLTQENDKKKDNMTLTEKQKYEERILQLEAKLHGAELNRDFLKKLHALRSGKQIGRKP</sequence>
<keyword evidence="1" id="KW-0175">Coiled coil</keyword>
<evidence type="ECO:0000256" key="2">
    <source>
        <dbReference type="SAM" id="MobiDB-lite"/>
    </source>
</evidence>
<dbReference type="InterPro" id="IPR009057">
    <property type="entry name" value="Homeodomain-like_sf"/>
</dbReference>
<organism evidence="3 4">
    <name type="scientific">Dellaglioa algida DSM 15638</name>
    <dbReference type="NCBI Taxonomy" id="1423719"/>
    <lineage>
        <taxon>Bacteria</taxon>
        <taxon>Bacillati</taxon>
        <taxon>Bacillota</taxon>
        <taxon>Bacilli</taxon>
        <taxon>Lactobacillales</taxon>
        <taxon>Lactobacillaceae</taxon>
        <taxon>Dellaglioa</taxon>
    </lineage>
</organism>
<feature type="region of interest" description="Disordered" evidence="2">
    <location>
        <begin position="35"/>
        <end position="55"/>
    </location>
</feature>